<evidence type="ECO:0000313" key="7">
    <source>
        <dbReference type="Proteomes" id="UP000019438"/>
    </source>
</evidence>
<evidence type="ECO:0000259" key="5">
    <source>
        <dbReference type="PROSITE" id="PS50931"/>
    </source>
</evidence>
<keyword evidence="3" id="KW-0238">DNA-binding</keyword>
<evidence type="ECO:0000256" key="1">
    <source>
        <dbReference type="ARBA" id="ARBA00009437"/>
    </source>
</evidence>
<dbReference type="PANTHER" id="PTHR30537">
    <property type="entry name" value="HTH-TYPE TRANSCRIPTIONAL REGULATOR"/>
    <property type="match status" value="1"/>
</dbReference>
<keyword evidence="2" id="KW-0805">Transcription regulation</keyword>
<organism evidence="6 7">
    <name type="scientific">Granulibacter bethesdensis</name>
    <dbReference type="NCBI Taxonomy" id="364410"/>
    <lineage>
        <taxon>Bacteria</taxon>
        <taxon>Pseudomonadati</taxon>
        <taxon>Pseudomonadota</taxon>
        <taxon>Alphaproteobacteria</taxon>
        <taxon>Acetobacterales</taxon>
        <taxon>Acetobacteraceae</taxon>
        <taxon>Granulibacter</taxon>
    </lineage>
</organism>
<dbReference type="Proteomes" id="UP000019438">
    <property type="component" value="Chromosome"/>
</dbReference>
<name>A0AAN0RDD6_9PROT</name>
<dbReference type="Gene3D" id="1.10.10.10">
    <property type="entry name" value="Winged helix-like DNA-binding domain superfamily/Winged helix DNA-binding domain"/>
    <property type="match status" value="1"/>
</dbReference>
<dbReference type="Gene3D" id="3.40.190.290">
    <property type="match status" value="1"/>
</dbReference>
<comment type="similarity">
    <text evidence="1">Belongs to the LysR transcriptional regulatory family.</text>
</comment>
<dbReference type="SUPFAM" id="SSF46785">
    <property type="entry name" value="Winged helix' DNA-binding domain"/>
    <property type="match status" value="1"/>
</dbReference>
<keyword evidence="4" id="KW-0804">Transcription</keyword>
<dbReference type="InterPro" id="IPR000847">
    <property type="entry name" value="LysR_HTH_N"/>
</dbReference>
<evidence type="ECO:0000256" key="3">
    <source>
        <dbReference type="ARBA" id="ARBA00023125"/>
    </source>
</evidence>
<dbReference type="CDD" id="cd08472">
    <property type="entry name" value="PBP2_CrgA_like_3"/>
    <property type="match status" value="1"/>
</dbReference>
<dbReference type="PANTHER" id="PTHR30537:SF72">
    <property type="entry name" value="LYSR FAMILY TRANSCRIPTIONAL REGULATOR"/>
    <property type="match status" value="1"/>
</dbReference>
<dbReference type="FunFam" id="3.40.190.290:FF:000001">
    <property type="entry name" value="Transcriptional regulator, LysR family"/>
    <property type="match status" value="1"/>
</dbReference>
<dbReference type="GO" id="GO:0006351">
    <property type="term" value="P:DNA-templated transcription"/>
    <property type="evidence" value="ECO:0007669"/>
    <property type="project" value="TreeGrafter"/>
</dbReference>
<feature type="domain" description="HTH lysR-type" evidence="5">
    <location>
        <begin position="49"/>
        <end position="106"/>
    </location>
</feature>
<sequence>MGGFLCQYAVKTTTAFPMGPYRLVLDDKDDHFDMTCQNFSIMEALPPVDRIDLFRIFSRVVECASFTRAADTLGMPRSSVSAAVQELEGRVGARLLHRTTRKVAPTQDGAAFYQRCQRVIADVEDTENLFRQMAAQPSGRLRIDVPARIGRLIIAPALPGFLDLYPEINIDLGVTDRAVNLVEDSLDCVLRVGPLSDSGLIARPIGRLALINVASPAYLARHGMPQALDDLGQHWAVNYASPSSGRVEDWEWMEDGTLHTLPMRGRVTVNSAEAYIACCLAGLGLIQIPAYDVRSHLDTGELIEIMPEYRADPMPMTLLYPHRQHLSRRLQIFADWLEDLLKRYLLER</sequence>
<evidence type="ECO:0000313" key="6">
    <source>
        <dbReference type="EMBL" id="AHJ62755.1"/>
    </source>
</evidence>
<dbReference type="Pfam" id="PF03466">
    <property type="entry name" value="LysR_substrate"/>
    <property type="match status" value="1"/>
</dbReference>
<gene>
    <name evidence="6" type="ORF">GbCGDNIH3_0928</name>
</gene>
<dbReference type="KEGG" id="gbc:GbCGDNIH3_0928"/>
<proteinExistence type="inferred from homology"/>
<dbReference type="InterPro" id="IPR036390">
    <property type="entry name" value="WH_DNA-bd_sf"/>
</dbReference>
<dbReference type="GO" id="GO:0003700">
    <property type="term" value="F:DNA-binding transcription factor activity"/>
    <property type="evidence" value="ECO:0007669"/>
    <property type="project" value="InterPro"/>
</dbReference>
<dbReference type="FunFam" id="1.10.10.10:FF:000001">
    <property type="entry name" value="LysR family transcriptional regulator"/>
    <property type="match status" value="1"/>
</dbReference>
<dbReference type="Pfam" id="PF00126">
    <property type="entry name" value="HTH_1"/>
    <property type="match status" value="1"/>
</dbReference>
<dbReference type="PROSITE" id="PS50931">
    <property type="entry name" value="HTH_LYSR"/>
    <property type="match status" value="1"/>
</dbReference>
<dbReference type="SUPFAM" id="SSF53850">
    <property type="entry name" value="Periplasmic binding protein-like II"/>
    <property type="match status" value="1"/>
</dbReference>
<evidence type="ECO:0000256" key="2">
    <source>
        <dbReference type="ARBA" id="ARBA00023015"/>
    </source>
</evidence>
<reference evidence="7" key="1">
    <citation type="submission" date="2012-06" db="EMBL/GenBank/DDBJ databases">
        <title>Genome analysis of multiple Granulibacter bethesdensis isolates demonstrates substantial genome diversity.</title>
        <authorList>
            <person name="Greenberg D.E."/>
            <person name="Porcella S.F."/>
            <person name="Zarember K."/>
            <person name="Zelazny A.M."/>
            <person name="Bruno D."/>
            <person name="Martens C."/>
            <person name="Barbian K.D."/>
            <person name="Jaske E."/>
            <person name="Holland S.M."/>
        </authorList>
    </citation>
    <scope>NUCLEOTIDE SEQUENCE [LARGE SCALE GENOMIC DNA]</scope>
    <source>
        <strain evidence="7">CGDNIH3</strain>
    </source>
</reference>
<dbReference type="InterPro" id="IPR058163">
    <property type="entry name" value="LysR-type_TF_proteobact-type"/>
</dbReference>
<protein>
    <submittedName>
        <fullName evidence="6">Transcriptional regulator, LysR family</fullName>
    </submittedName>
</protein>
<dbReference type="EMBL" id="CP003181">
    <property type="protein sequence ID" value="AHJ62755.1"/>
    <property type="molecule type" value="Genomic_DNA"/>
</dbReference>
<evidence type="ECO:0000256" key="4">
    <source>
        <dbReference type="ARBA" id="ARBA00023163"/>
    </source>
</evidence>
<accession>A0AAN0RDD6</accession>
<dbReference type="AlphaFoldDB" id="A0AAN0RDD6"/>
<dbReference type="InterPro" id="IPR005119">
    <property type="entry name" value="LysR_subst-bd"/>
</dbReference>
<dbReference type="GO" id="GO:0043565">
    <property type="term" value="F:sequence-specific DNA binding"/>
    <property type="evidence" value="ECO:0007669"/>
    <property type="project" value="TreeGrafter"/>
</dbReference>
<dbReference type="InterPro" id="IPR036388">
    <property type="entry name" value="WH-like_DNA-bd_sf"/>
</dbReference>